<dbReference type="OrthoDB" id="2421129at2759"/>
<dbReference type="Proteomes" id="UP000189580">
    <property type="component" value="Chromosome b"/>
</dbReference>
<evidence type="ECO:0000313" key="2">
    <source>
        <dbReference type="Proteomes" id="UP000189580"/>
    </source>
</evidence>
<sequence length="154" mass="16424">MVKKASRRLVYALSSSQTDTGGHSLGVNSLAIDPTPGANGLTGTLYSAGRDGIINGWGLTDIDVSTNWDTEYIPRPIDVKKSAAKTDESKKSPDGSTATVSRTQIHTNWVNDIILANNYQSGKFVVGILPPAAGAPPQTLVARFARLVAEWWSL</sequence>
<dbReference type="KEGG" id="slb:AWJ20_3201"/>
<dbReference type="RefSeq" id="XP_018738050.1">
    <property type="nucleotide sequence ID" value="XM_018880209.1"/>
</dbReference>
<proteinExistence type="predicted"/>
<accession>A0A167FQM8</accession>
<name>A0A167FQM8_9ASCO</name>
<organism evidence="1 2">
    <name type="scientific">Sugiyamaella lignohabitans</name>
    <dbReference type="NCBI Taxonomy" id="796027"/>
    <lineage>
        <taxon>Eukaryota</taxon>
        <taxon>Fungi</taxon>
        <taxon>Dikarya</taxon>
        <taxon>Ascomycota</taxon>
        <taxon>Saccharomycotina</taxon>
        <taxon>Dipodascomycetes</taxon>
        <taxon>Dipodascales</taxon>
        <taxon>Trichomonascaceae</taxon>
        <taxon>Sugiyamaella</taxon>
    </lineage>
</organism>
<dbReference type="GeneID" id="30035198"/>
<keyword evidence="2" id="KW-1185">Reference proteome</keyword>
<gene>
    <name evidence="1" type="ORF">AWJ20_3201</name>
</gene>
<dbReference type="EMBL" id="CP014503">
    <property type="protein sequence ID" value="ANB15573.1"/>
    <property type="molecule type" value="Genomic_DNA"/>
</dbReference>
<reference evidence="1 2" key="1">
    <citation type="submission" date="2016-02" db="EMBL/GenBank/DDBJ databases">
        <title>Complete genome sequence and transcriptome regulation of the pentose utilising yeast Sugiyamaella lignohabitans.</title>
        <authorList>
            <person name="Bellasio M."/>
            <person name="Peymann A."/>
            <person name="Valli M."/>
            <person name="Sipitzky M."/>
            <person name="Graf A."/>
            <person name="Sauer M."/>
            <person name="Marx H."/>
            <person name="Mattanovich D."/>
        </authorList>
    </citation>
    <scope>NUCLEOTIDE SEQUENCE [LARGE SCALE GENOMIC DNA]</scope>
    <source>
        <strain evidence="1 2">CBS 10342</strain>
    </source>
</reference>
<evidence type="ECO:0000313" key="1">
    <source>
        <dbReference type="EMBL" id="ANB15573.1"/>
    </source>
</evidence>
<protein>
    <submittedName>
        <fullName evidence="1">Uncharacterized protein</fullName>
    </submittedName>
</protein>
<dbReference type="AlphaFoldDB" id="A0A167FQM8"/>